<name>A0A858RBG7_9PROT</name>
<protein>
    <submittedName>
        <fullName evidence="2">UrcA family protein</fullName>
    </submittedName>
</protein>
<dbReference type="AlphaFoldDB" id="A0A858RBG7"/>
<evidence type="ECO:0000256" key="1">
    <source>
        <dbReference type="SAM" id="SignalP"/>
    </source>
</evidence>
<dbReference type="NCBIfam" id="TIGR04433">
    <property type="entry name" value="UrcA_uranyl"/>
    <property type="match status" value="1"/>
</dbReference>
<dbReference type="InterPro" id="IPR030972">
    <property type="entry name" value="UrcA_uranyl"/>
</dbReference>
<dbReference type="KEGG" id="acru:HHL28_17985"/>
<gene>
    <name evidence="2" type="ORF">HHL28_17985</name>
</gene>
<keyword evidence="1" id="KW-0732">Signal</keyword>
<reference evidence="2" key="1">
    <citation type="submission" date="2020-04" db="EMBL/GenBank/DDBJ databases">
        <title>A desert anoxygenic phototrophic bacterium fixes CO2 using RubisCO under aerobic conditions.</title>
        <authorList>
            <person name="Tang K."/>
        </authorList>
    </citation>
    <scope>NUCLEOTIDE SEQUENCE [LARGE SCALE GENOMIC DNA]</scope>
    <source>
        <strain evidence="2">MIMtkB3</strain>
    </source>
</reference>
<organism evidence="2 3">
    <name type="scientific">Aerophototrophica crusticola</name>
    <dbReference type="NCBI Taxonomy" id="1709002"/>
    <lineage>
        <taxon>Bacteria</taxon>
        <taxon>Pseudomonadati</taxon>
        <taxon>Pseudomonadota</taxon>
        <taxon>Alphaproteobacteria</taxon>
        <taxon>Rhodospirillales</taxon>
        <taxon>Rhodospirillaceae</taxon>
        <taxon>Aerophototrophica</taxon>
    </lineage>
</organism>
<keyword evidence="3" id="KW-1185">Reference proteome</keyword>
<accession>A0A858RBG7</accession>
<sequence length="128" mass="13478">MARYALGTLAGALALLVAGMASAADPDLTVRAERDVRTADSFRIHVPYGDLDLASADGVETLRDRVRSAAWQGCSGLYEGDGLLVSLRVRTRCAGDSSRAGLAQVDQVVRLAQDGKDPGTRLAMAFAK</sequence>
<feature type="signal peptide" evidence="1">
    <location>
        <begin position="1"/>
        <end position="23"/>
    </location>
</feature>
<dbReference type="Proteomes" id="UP000501891">
    <property type="component" value="Chromosome"/>
</dbReference>
<proteinExistence type="predicted"/>
<dbReference type="EMBL" id="CP051775">
    <property type="protein sequence ID" value="QJE74697.1"/>
    <property type="molecule type" value="Genomic_DNA"/>
</dbReference>
<evidence type="ECO:0000313" key="3">
    <source>
        <dbReference type="Proteomes" id="UP000501891"/>
    </source>
</evidence>
<feature type="chain" id="PRO_5032613226" evidence="1">
    <location>
        <begin position="24"/>
        <end position="128"/>
    </location>
</feature>
<evidence type="ECO:0000313" key="2">
    <source>
        <dbReference type="EMBL" id="QJE74697.1"/>
    </source>
</evidence>